<comment type="caution">
    <text evidence="2">The sequence shown here is derived from an EMBL/GenBank/DDBJ whole genome shotgun (WGS) entry which is preliminary data.</text>
</comment>
<keyword evidence="3" id="KW-1185">Reference proteome</keyword>
<name>A0A8H3X3B5_GIGMA</name>
<evidence type="ECO:0000313" key="2">
    <source>
        <dbReference type="EMBL" id="KAF0404051.1"/>
    </source>
</evidence>
<evidence type="ECO:0000256" key="1">
    <source>
        <dbReference type="SAM" id="Coils"/>
    </source>
</evidence>
<organism evidence="2 3">
    <name type="scientific">Gigaspora margarita</name>
    <dbReference type="NCBI Taxonomy" id="4874"/>
    <lineage>
        <taxon>Eukaryota</taxon>
        <taxon>Fungi</taxon>
        <taxon>Fungi incertae sedis</taxon>
        <taxon>Mucoromycota</taxon>
        <taxon>Glomeromycotina</taxon>
        <taxon>Glomeromycetes</taxon>
        <taxon>Diversisporales</taxon>
        <taxon>Gigasporaceae</taxon>
        <taxon>Gigaspora</taxon>
    </lineage>
</organism>
<dbReference type="Proteomes" id="UP000439903">
    <property type="component" value="Unassembled WGS sequence"/>
</dbReference>
<dbReference type="InterPro" id="IPR012296">
    <property type="entry name" value="Nuclease_put_TT1808"/>
</dbReference>
<proteinExistence type="predicted"/>
<dbReference type="Gene3D" id="3.90.1570.10">
    <property type="entry name" value="tt1808, chain A"/>
    <property type="match status" value="1"/>
</dbReference>
<sequence>MPISNIEENLELARNRLVELDRKERTTEESTTEESTTTAEESSKIVIFSDVSLERYRKFRGGGELKRFNIYVRLVRGEVIAYEIPSPVHASVAAILSHLLLLWSNRHLVVYSELDITVGTTSEYCTDIAAEPRQTPPPTPGSVLQPTIIIEVARTETLNSLDSLTVDYFNLTQVYLAIKIFDRRQDSTAAMLAILYLRNNQVPNPALNVPNPPPNTPPMITLANTTPNLAISFGTAPLNHQSTAFINNTGISIGRLTGFLQCTDIACTAAGMQNYQITIPANLLFMPQVVPTGVPNNFTIDLWEVQQEALYHL</sequence>
<reference evidence="2 3" key="1">
    <citation type="journal article" date="2019" name="Environ. Microbiol.">
        <title>At the nexus of three kingdoms: the genome of the mycorrhizal fungus Gigaspora margarita provides insights into plant, endobacterial and fungal interactions.</title>
        <authorList>
            <person name="Venice F."/>
            <person name="Ghignone S."/>
            <person name="Salvioli di Fossalunga A."/>
            <person name="Amselem J."/>
            <person name="Novero M."/>
            <person name="Xianan X."/>
            <person name="Sedzielewska Toro K."/>
            <person name="Morin E."/>
            <person name="Lipzen A."/>
            <person name="Grigoriev I.V."/>
            <person name="Henrissat B."/>
            <person name="Martin F.M."/>
            <person name="Bonfante P."/>
        </authorList>
    </citation>
    <scope>NUCLEOTIDE SEQUENCE [LARGE SCALE GENOMIC DNA]</scope>
    <source>
        <strain evidence="2 3">BEG34</strain>
    </source>
</reference>
<gene>
    <name evidence="2" type="ORF">F8M41_009106</name>
</gene>
<feature type="coiled-coil region" evidence="1">
    <location>
        <begin position="3"/>
        <end position="30"/>
    </location>
</feature>
<dbReference type="AlphaFoldDB" id="A0A8H3X3B5"/>
<keyword evidence="1" id="KW-0175">Coiled coil</keyword>
<protein>
    <recommendedName>
        <fullName evidence="4">Restriction endonuclease domain-containing protein</fullName>
    </recommendedName>
</protein>
<accession>A0A8H3X3B5</accession>
<dbReference type="EMBL" id="WTPW01001976">
    <property type="protein sequence ID" value="KAF0404051.1"/>
    <property type="molecule type" value="Genomic_DNA"/>
</dbReference>
<dbReference type="OrthoDB" id="2410443at2759"/>
<evidence type="ECO:0008006" key="4">
    <source>
        <dbReference type="Google" id="ProtNLM"/>
    </source>
</evidence>
<evidence type="ECO:0000313" key="3">
    <source>
        <dbReference type="Proteomes" id="UP000439903"/>
    </source>
</evidence>